<dbReference type="GO" id="GO:0005743">
    <property type="term" value="C:mitochondrial inner membrane"/>
    <property type="evidence" value="ECO:0007669"/>
    <property type="project" value="TreeGrafter"/>
</dbReference>
<sequence length="332" mass="38177">MRIFLVPLSRRAHALHCHSTLAKPSSSYLNRVTVFASKKWEELSQAKPDSMKRKLYSVGTTMLEKIEHRETFFKEVPAKEDITITTMVPLMYPSSLKEAEVHAEFKTLVDQRIPYHRKYMIYSAMCVPVTSLFTIVPLVPNIPFFYNAYRLWSHWKAYNGAKHLDFLIKNGSIAFHPSEVLDIGLRHDPNFAVYFTGSYQLSRKRRAYKKPVEQDPNSPIIAESSGELTQDMDILEKDSQQTSDEGRKAPRPSTILPKKNDPLSVTDHVAYEGFITDAEIEKISWAFEEADTLKRELKRARYQEAAKYVKDNLMKGGPRGDDDSHRTKSKEA</sequence>
<dbReference type="GO" id="GO:1902600">
    <property type="term" value="P:proton transmembrane transport"/>
    <property type="evidence" value="ECO:0007669"/>
    <property type="project" value="TreeGrafter"/>
</dbReference>
<dbReference type="PANTHER" id="PTHR28062">
    <property type="entry name" value="K+-H+ EXCHANGE-LIKE PROTEIN"/>
    <property type="match status" value="1"/>
</dbReference>
<dbReference type="PANTHER" id="PTHR28062:SF1">
    <property type="entry name" value="TRANSMEMBRANE PROTEIN"/>
    <property type="match status" value="1"/>
</dbReference>
<dbReference type="AlphaFoldDB" id="A0A9P6QQZ6"/>
<evidence type="ECO:0000313" key="2">
    <source>
        <dbReference type="EMBL" id="KAG0294529.1"/>
    </source>
</evidence>
<dbReference type="EMBL" id="JAAAIN010002316">
    <property type="protein sequence ID" value="KAG0294529.1"/>
    <property type="molecule type" value="Genomic_DNA"/>
</dbReference>
<proteinExistence type="predicted"/>
<dbReference type="OrthoDB" id="5562676at2759"/>
<feature type="compositionally biased region" description="Basic and acidic residues" evidence="1">
    <location>
        <begin position="238"/>
        <end position="248"/>
    </location>
</feature>
<name>A0A9P6QQZ6_9FUNG</name>
<dbReference type="GO" id="GO:0006813">
    <property type="term" value="P:potassium ion transport"/>
    <property type="evidence" value="ECO:0007669"/>
    <property type="project" value="TreeGrafter"/>
</dbReference>
<dbReference type="Pfam" id="PF10173">
    <property type="entry name" value="Mit_KHE1"/>
    <property type="match status" value="1"/>
</dbReference>
<organism evidence="2 3">
    <name type="scientific">Linnemannia gamsii</name>
    <dbReference type="NCBI Taxonomy" id="64522"/>
    <lineage>
        <taxon>Eukaryota</taxon>
        <taxon>Fungi</taxon>
        <taxon>Fungi incertae sedis</taxon>
        <taxon>Mucoromycota</taxon>
        <taxon>Mortierellomycotina</taxon>
        <taxon>Mortierellomycetes</taxon>
        <taxon>Mortierellales</taxon>
        <taxon>Mortierellaceae</taxon>
        <taxon>Linnemannia</taxon>
    </lineage>
</organism>
<comment type="caution">
    <text evidence="2">The sequence shown here is derived from an EMBL/GenBank/DDBJ whole genome shotgun (WGS) entry which is preliminary data.</text>
</comment>
<dbReference type="Proteomes" id="UP000823405">
    <property type="component" value="Unassembled WGS sequence"/>
</dbReference>
<keyword evidence="3" id="KW-1185">Reference proteome</keyword>
<evidence type="ECO:0000313" key="3">
    <source>
        <dbReference type="Proteomes" id="UP000823405"/>
    </source>
</evidence>
<dbReference type="InterPro" id="IPR018786">
    <property type="entry name" value="Mit_KHE1"/>
</dbReference>
<protein>
    <recommendedName>
        <fullName evidence="4">Mitochondrial K+-H+ exchange-related-domain-containing protein</fullName>
    </recommendedName>
</protein>
<accession>A0A9P6QQZ6</accession>
<evidence type="ECO:0000256" key="1">
    <source>
        <dbReference type="SAM" id="MobiDB-lite"/>
    </source>
</evidence>
<feature type="region of interest" description="Disordered" evidence="1">
    <location>
        <begin position="308"/>
        <end position="332"/>
    </location>
</feature>
<reference evidence="2" key="1">
    <citation type="journal article" date="2020" name="Fungal Divers.">
        <title>Resolving the Mortierellaceae phylogeny through synthesis of multi-gene phylogenetics and phylogenomics.</title>
        <authorList>
            <person name="Vandepol N."/>
            <person name="Liber J."/>
            <person name="Desiro A."/>
            <person name="Na H."/>
            <person name="Kennedy M."/>
            <person name="Barry K."/>
            <person name="Grigoriev I.V."/>
            <person name="Miller A.N."/>
            <person name="O'Donnell K."/>
            <person name="Stajich J.E."/>
            <person name="Bonito G."/>
        </authorList>
    </citation>
    <scope>NUCLEOTIDE SEQUENCE</scope>
    <source>
        <strain evidence="2">NVP60</strain>
    </source>
</reference>
<feature type="region of interest" description="Disordered" evidence="1">
    <location>
        <begin position="238"/>
        <end position="261"/>
    </location>
</feature>
<evidence type="ECO:0008006" key="4">
    <source>
        <dbReference type="Google" id="ProtNLM"/>
    </source>
</evidence>
<gene>
    <name evidence="2" type="ORF">BGZ97_005062</name>
</gene>